<keyword evidence="3 4" id="KW-0808">Transferase</keyword>
<dbReference type="PANTHER" id="PTHR11926">
    <property type="entry name" value="GLUCOSYL/GLUCURONOSYL TRANSFERASES"/>
    <property type="match status" value="1"/>
</dbReference>
<dbReference type="Gene3D" id="3.40.50.2000">
    <property type="entry name" value="Glycogen Phosphorylase B"/>
    <property type="match status" value="2"/>
</dbReference>
<dbReference type="InterPro" id="IPR002213">
    <property type="entry name" value="UDP_glucos_trans"/>
</dbReference>
<dbReference type="EC" id="2.4.1.-" evidence="5"/>
<dbReference type="PANTHER" id="PTHR11926:SF1441">
    <property type="entry name" value="GLYCOSYLTRANSFERASE"/>
    <property type="match status" value="1"/>
</dbReference>
<sequence>MASSDDNKQEEVHVMLVAFSAQGHINPLLRLGKSLLTKGLHVTLATTELVYHRVFKHTTTGHEDNNNTVPTSITTNGIQVLFFPDGFPTDEERNGTGLDKYMDVIGKHGPINLSNLIKNHFLGGSKKLACIINNPFVPWVADTAAEFNIPCACLWIQPCALFAIYYRFYNNLNHFPTLTDPDVSVELPGLPLLQTQDLPTFVLPSNPFGTFPKLLSELFQDIKKFKWVLTNSYYELEKDVIDSMSDVFPVTTVGPLVPSSLLGEDENSDVGIEMWKPQDSCVDWLNLKPDSSVIYISFGSLTVLSSEQKESIAKALKKTKHPFLWVIKEGTVVGEEPKPPLPKEFMEETKEQGIVVPWSPQTKVLAHPAVACFLTHCGWNSMLEAVTAGKPMICFPKWTDQPTNAKLVIDVFRTGVRLKQDSDEFVATEEVEKAIEQVLRGPSSEEFKKNAAELKRAAREAVAQGGSSDRNICAFVDEILDNIK</sequence>
<dbReference type="EMBL" id="JAYWIO010000004">
    <property type="protein sequence ID" value="KAK7269885.1"/>
    <property type="molecule type" value="Genomic_DNA"/>
</dbReference>
<evidence type="ECO:0000256" key="5">
    <source>
        <dbReference type="RuleBase" id="RU362057"/>
    </source>
</evidence>
<keyword evidence="7" id="KW-1185">Reference proteome</keyword>
<dbReference type="GO" id="GO:0080044">
    <property type="term" value="F:quercetin 7-O-glucosyltransferase activity"/>
    <property type="evidence" value="ECO:0007669"/>
    <property type="project" value="TreeGrafter"/>
</dbReference>
<name>A0AAN9F7B5_CROPI</name>
<evidence type="ECO:0000256" key="1">
    <source>
        <dbReference type="ARBA" id="ARBA00009995"/>
    </source>
</evidence>
<dbReference type="Pfam" id="PF00201">
    <property type="entry name" value="UDPGT"/>
    <property type="match status" value="1"/>
</dbReference>
<organism evidence="6 7">
    <name type="scientific">Crotalaria pallida</name>
    <name type="common">Smooth rattlebox</name>
    <name type="synonym">Crotalaria striata</name>
    <dbReference type="NCBI Taxonomy" id="3830"/>
    <lineage>
        <taxon>Eukaryota</taxon>
        <taxon>Viridiplantae</taxon>
        <taxon>Streptophyta</taxon>
        <taxon>Embryophyta</taxon>
        <taxon>Tracheophyta</taxon>
        <taxon>Spermatophyta</taxon>
        <taxon>Magnoliopsida</taxon>
        <taxon>eudicotyledons</taxon>
        <taxon>Gunneridae</taxon>
        <taxon>Pentapetalae</taxon>
        <taxon>rosids</taxon>
        <taxon>fabids</taxon>
        <taxon>Fabales</taxon>
        <taxon>Fabaceae</taxon>
        <taxon>Papilionoideae</taxon>
        <taxon>50 kb inversion clade</taxon>
        <taxon>genistoids sensu lato</taxon>
        <taxon>core genistoids</taxon>
        <taxon>Crotalarieae</taxon>
        <taxon>Crotalaria</taxon>
    </lineage>
</organism>
<evidence type="ECO:0000256" key="3">
    <source>
        <dbReference type="ARBA" id="ARBA00022679"/>
    </source>
</evidence>
<dbReference type="AlphaFoldDB" id="A0AAN9F7B5"/>
<gene>
    <name evidence="6" type="ORF">RIF29_22671</name>
</gene>
<dbReference type="CDD" id="cd03784">
    <property type="entry name" value="GT1_Gtf-like"/>
    <property type="match status" value="1"/>
</dbReference>
<proteinExistence type="inferred from homology"/>
<reference evidence="6 7" key="1">
    <citation type="submission" date="2024-01" db="EMBL/GenBank/DDBJ databases">
        <title>The genomes of 5 underutilized Papilionoideae crops provide insights into root nodulation and disease resistanc.</title>
        <authorList>
            <person name="Yuan L."/>
        </authorList>
    </citation>
    <scope>NUCLEOTIDE SEQUENCE [LARGE SCALE GENOMIC DNA]</scope>
    <source>
        <strain evidence="6">ZHUSHIDOU_FW_LH</strain>
        <tissue evidence="6">Leaf</tissue>
    </source>
</reference>
<dbReference type="GO" id="GO:0080043">
    <property type="term" value="F:quercetin 3-O-glucosyltransferase activity"/>
    <property type="evidence" value="ECO:0007669"/>
    <property type="project" value="TreeGrafter"/>
</dbReference>
<protein>
    <recommendedName>
        <fullName evidence="5">Glycosyltransferase</fullName>
        <ecNumber evidence="5">2.4.1.-</ecNumber>
    </recommendedName>
</protein>
<comment type="similarity">
    <text evidence="1 4">Belongs to the UDP-glycosyltransferase family.</text>
</comment>
<evidence type="ECO:0000256" key="4">
    <source>
        <dbReference type="RuleBase" id="RU003718"/>
    </source>
</evidence>
<accession>A0AAN9F7B5</accession>
<dbReference type="Proteomes" id="UP001372338">
    <property type="component" value="Unassembled WGS sequence"/>
</dbReference>
<dbReference type="PROSITE" id="PS00375">
    <property type="entry name" value="UDPGT"/>
    <property type="match status" value="1"/>
</dbReference>
<evidence type="ECO:0000256" key="2">
    <source>
        <dbReference type="ARBA" id="ARBA00022676"/>
    </source>
</evidence>
<evidence type="ECO:0000313" key="7">
    <source>
        <dbReference type="Proteomes" id="UP001372338"/>
    </source>
</evidence>
<dbReference type="SUPFAM" id="SSF53756">
    <property type="entry name" value="UDP-Glycosyltransferase/glycogen phosphorylase"/>
    <property type="match status" value="1"/>
</dbReference>
<dbReference type="InterPro" id="IPR035595">
    <property type="entry name" value="UDP_glycos_trans_CS"/>
</dbReference>
<dbReference type="FunFam" id="3.40.50.2000:FF:000101">
    <property type="entry name" value="Glycosyltransferase"/>
    <property type="match status" value="1"/>
</dbReference>
<evidence type="ECO:0000313" key="6">
    <source>
        <dbReference type="EMBL" id="KAK7269885.1"/>
    </source>
</evidence>
<dbReference type="FunFam" id="3.40.50.2000:FF:000019">
    <property type="entry name" value="Glycosyltransferase"/>
    <property type="match status" value="1"/>
</dbReference>
<keyword evidence="2 4" id="KW-0328">Glycosyltransferase</keyword>
<comment type="caution">
    <text evidence="6">The sequence shown here is derived from an EMBL/GenBank/DDBJ whole genome shotgun (WGS) entry which is preliminary data.</text>
</comment>